<dbReference type="Pfam" id="PF02670">
    <property type="entry name" value="DXP_reductoisom"/>
    <property type="match status" value="1"/>
</dbReference>
<dbReference type="InterPro" id="IPR013644">
    <property type="entry name" value="DXP_reductoisomerase_C"/>
</dbReference>
<evidence type="ECO:0000313" key="14">
    <source>
        <dbReference type="Proteomes" id="UP000744438"/>
    </source>
</evidence>
<evidence type="ECO:0000256" key="1">
    <source>
        <dbReference type="ARBA" id="ARBA00005094"/>
    </source>
</evidence>
<dbReference type="HAMAP" id="MF_00183">
    <property type="entry name" value="DXP_reductoisom"/>
    <property type="match status" value="1"/>
</dbReference>
<evidence type="ECO:0000256" key="4">
    <source>
        <dbReference type="ARBA" id="ARBA00022857"/>
    </source>
</evidence>
<dbReference type="PANTHER" id="PTHR30525">
    <property type="entry name" value="1-DEOXY-D-XYLULOSE 5-PHOSPHATE REDUCTOISOMERASE"/>
    <property type="match status" value="1"/>
</dbReference>
<feature type="binding site" evidence="9">
    <location>
        <position position="165"/>
    </location>
    <ligand>
        <name>1-deoxy-D-xylulose 5-phosphate</name>
        <dbReference type="ChEBI" id="CHEBI:57792"/>
    </ligand>
</feature>
<feature type="domain" description="1-deoxy-D-xylulose 5-phosphate reductoisomerase N-terminal" evidence="10">
    <location>
        <begin position="4"/>
        <end position="121"/>
    </location>
</feature>
<dbReference type="NCBIfam" id="TIGR00243">
    <property type="entry name" value="Dxr"/>
    <property type="match status" value="1"/>
</dbReference>
<feature type="binding site" evidence="9">
    <location>
        <position position="114"/>
    </location>
    <ligand>
        <name>1-deoxy-D-xylulose 5-phosphate</name>
        <dbReference type="ChEBI" id="CHEBI:57792"/>
    </ligand>
</feature>
<feature type="binding site" evidence="9">
    <location>
        <position position="11"/>
    </location>
    <ligand>
        <name>NADPH</name>
        <dbReference type="ChEBI" id="CHEBI:57783"/>
    </ligand>
</feature>
<evidence type="ECO:0000256" key="6">
    <source>
        <dbReference type="ARBA" id="ARBA00023211"/>
    </source>
</evidence>
<comment type="cofactor">
    <cofactor evidence="9">
        <name>Mg(2+)</name>
        <dbReference type="ChEBI" id="CHEBI:18420"/>
    </cofactor>
    <cofactor evidence="9">
        <name>Mn(2+)</name>
        <dbReference type="ChEBI" id="CHEBI:29035"/>
    </cofactor>
</comment>
<keyword evidence="5 9" id="KW-0560">Oxidoreductase</keyword>
<comment type="catalytic activity">
    <reaction evidence="8">
        <text>2-C-methyl-D-erythritol 4-phosphate + NADP(+) = 1-deoxy-D-xylulose 5-phosphate + NADPH + H(+)</text>
        <dbReference type="Rhea" id="RHEA:13717"/>
        <dbReference type="ChEBI" id="CHEBI:15378"/>
        <dbReference type="ChEBI" id="CHEBI:57783"/>
        <dbReference type="ChEBI" id="CHEBI:57792"/>
        <dbReference type="ChEBI" id="CHEBI:58262"/>
        <dbReference type="ChEBI" id="CHEBI:58349"/>
        <dbReference type="EC" id="1.1.1.267"/>
    </reaction>
    <physiologicalReaction direction="right-to-left" evidence="8">
        <dbReference type="Rhea" id="RHEA:13719"/>
    </physiologicalReaction>
</comment>
<dbReference type="GO" id="GO:0030604">
    <property type="term" value="F:1-deoxy-D-xylulose-5-phosphate reductoisomerase activity"/>
    <property type="evidence" value="ECO:0007669"/>
    <property type="project" value="UniProtKB-UniRule"/>
</dbReference>
<feature type="binding site" evidence="9">
    <location>
        <position position="115"/>
    </location>
    <ligand>
        <name>NADPH</name>
        <dbReference type="ChEBI" id="CHEBI:57783"/>
    </ligand>
</feature>
<dbReference type="Pfam" id="PF13288">
    <property type="entry name" value="DXPR_C"/>
    <property type="match status" value="1"/>
</dbReference>
<protein>
    <recommendedName>
        <fullName evidence="9">1-deoxy-D-xylulose 5-phosphate reductoisomerase</fullName>
        <shortName evidence="9">DXP reductoisomerase</shortName>
        <ecNumber evidence="9">1.1.1.267</ecNumber>
    </recommendedName>
    <alternativeName>
        <fullName evidence="9">1-deoxyxylulose-5-phosphate reductoisomerase</fullName>
    </alternativeName>
    <alternativeName>
        <fullName evidence="9">2-C-methyl-D-erythritol 4-phosphate synthase</fullName>
    </alternativeName>
</protein>
<evidence type="ECO:0000256" key="9">
    <source>
        <dbReference type="HAMAP-Rule" id="MF_00183"/>
    </source>
</evidence>
<feature type="binding site" evidence="9">
    <location>
        <position position="140"/>
    </location>
    <ligand>
        <name>1-deoxy-D-xylulose 5-phosphate</name>
        <dbReference type="ChEBI" id="CHEBI:57792"/>
    </ligand>
</feature>
<keyword evidence="3 9" id="KW-0479">Metal-binding</keyword>
<keyword evidence="9" id="KW-0460">Magnesium</keyword>
<comment type="function">
    <text evidence="9">Catalyzes the NADPH-dependent rearrangement and reduction of 1-deoxy-D-xylulose-5-phosphate (DXP) to 2-C-methyl-D-erythritol 4-phosphate (MEP).</text>
</comment>
<feature type="binding site" evidence="9">
    <location>
        <position position="194"/>
    </location>
    <ligand>
        <name>NADPH</name>
        <dbReference type="ChEBI" id="CHEBI:57783"/>
    </ligand>
</feature>
<feature type="binding site" evidence="9">
    <location>
        <position position="188"/>
    </location>
    <ligand>
        <name>1-deoxy-D-xylulose 5-phosphate</name>
        <dbReference type="ChEBI" id="CHEBI:57792"/>
    </ligand>
</feature>
<dbReference type="Pfam" id="PF08436">
    <property type="entry name" value="DXP_redisom_C"/>
    <property type="match status" value="1"/>
</dbReference>
<proteinExistence type="inferred from homology"/>
<dbReference type="GO" id="GO:0070402">
    <property type="term" value="F:NADPH binding"/>
    <property type="evidence" value="ECO:0007669"/>
    <property type="project" value="InterPro"/>
</dbReference>
<evidence type="ECO:0000259" key="12">
    <source>
        <dbReference type="Pfam" id="PF13288"/>
    </source>
</evidence>
<sequence length="381" mass="42400">MQKVVLLGSTGSVGKSSLEVIEKNKYEYEIACLVAFSNEDLIKAQAKRHKKAKIYLEKPKDKISSKKLINKNDLLKLISGKDVDTVIAAISGSEGLELIHHSIESGKKVLIANKEPLVMAGEFIVDEAKKHGAQIIPIDSEHCSIHQSIQGKKENSISKITLTCSGGPFYSLPKSQFKNISSKQALKHPIWKMGRKITIDSSTLMNKALEIIEAKYLFREDPNKIEAIIHPEGLIHSLVEFCDGTILAAMALPDMKIPISYGLGFPDILENDVKKINLQKLKNLSFKPIDPKKFPSIDFAYFALNHEKGMPIILNAANEIAVELFLKNKISFLNIYKLISSTLNYADKSNMDLTSVSLPSILEFNEEAKKIALNFAPKNIR</sequence>
<feature type="binding site" evidence="9">
    <location>
        <position position="210"/>
    </location>
    <ligand>
        <name>Mn(2+)</name>
        <dbReference type="ChEBI" id="CHEBI:29035"/>
    </ligand>
</feature>
<feature type="binding site" evidence="9">
    <location>
        <position position="210"/>
    </location>
    <ligand>
        <name>1-deoxy-D-xylulose 5-phosphate</name>
        <dbReference type="ChEBI" id="CHEBI:57792"/>
    </ligand>
</feature>
<dbReference type="InterPro" id="IPR013512">
    <property type="entry name" value="DXP_reductoisomerase_N"/>
</dbReference>
<comment type="similarity">
    <text evidence="2 9">Belongs to the DXR family.</text>
</comment>
<feature type="binding site" evidence="9">
    <location>
        <position position="38"/>
    </location>
    <ligand>
        <name>NADPH</name>
        <dbReference type="ChEBI" id="CHEBI:57783"/>
    </ligand>
</feature>
<feature type="binding site" evidence="9">
    <location>
        <position position="141"/>
    </location>
    <ligand>
        <name>Mn(2+)</name>
        <dbReference type="ChEBI" id="CHEBI:29035"/>
    </ligand>
</feature>
<feature type="binding site" evidence="9">
    <location>
        <position position="113"/>
    </location>
    <ligand>
        <name>NADPH</name>
        <dbReference type="ChEBI" id="CHEBI:57783"/>
    </ligand>
</feature>
<feature type="binding site" evidence="9">
    <location>
        <position position="12"/>
    </location>
    <ligand>
        <name>NADPH</name>
        <dbReference type="ChEBI" id="CHEBI:57783"/>
    </ligand>
</feature>
<evidence type="ECO:0000256" key="2">
    <source>
        <dbReference type="ARBA" id="ARBA00006825"/>
    </source>
</evidence>
<evidence type="ECO:0000256" key="7">
    <source>
        <dbReference type="ARBA" id="ARBA00023229"/>
    </source>
</evidence>
<keyword evidence="7 9" id="KW-0414">Isoprene biosynthesis</keyword>
<evidence type="ECO:0000256" key="3">
    <source>
        <dbReference type="ARBA" id="ARBA00022723"/>
    </source>
</evidence>
<feature type="binding site" evidence="9">
    <location>
        <position position="201"/>
    </location>
    <ligand>
        <name>1-deoxy-D-xylulose 5-phosphate</name>
        <dbReference type="ChEBI" id="CHEBI:57792"/>
    </ligand>
</feature>
<comment type="caution">
    <text evidence="9">Lacks conserved residue(s) required for the propagation of feature annotation.</text>
</comment>
<feature type="domain" description="DXP reductoisomerase C-terminal" evidence="12">
    <location>
        <begin position="250"/>
        <end position="370"/>
    </location>
</feature>
<dbReference type="Gene3D" id="3.40.50.720">
    <property type="entry name" value="NAD(P)-binding Rossmann-like Domain"/>
    <property type="match status" value="1"/>
</dbReference>
<dbReference type="InterPro" id="IPR036291">
    <property type="entry name" value="NAD(P)-bd_dom_sf"/>
</dbReference>
<feature type="binding site" evidence="9">
    <location>
        <position position="141"/>
    </location>
    <ligand>
        <name>1-deoxy-D-xylulose 5-phosphate</name>
        <dbReference type="ChEBI" id="CHEBI:57792"/>
    </ligand>
</feature>
<feature type="domain" description="1-deoxy-D-xylulose 5-phosphate reductoisomerase C-terminal" evidence="11">
    <location>
        <begin position="135"/>
        <end position="218"/>
    </location>
</feature>
<feature type="binding site" evidence="9">
    <location>
        <position position="13"/>
    </location>
    <ligand>
        <name>NADPH</name>
        <dbReference type="ChEBI" id="CHEBI:57783"/>
    </ligand>
</feature>
<dbReference type="Proteomes" id="UP000744438">
    <property type="component" value="Unassembled WGS sequence"/>
</dbReference>
<accession>A0A937LFC5</accession>
<evidence type="ECO:0000259" key="10">
    <source>
        <dbReference type="Pfam" id="PF02670"/>
    </source>
</evidence>
<feature type="binding site" evidence="9">
    <location>
        <position position="139"/>
    </location>
    <ligand>
        <name>Mn(2+)</name>
        <dbReference type="ChEBI" id="CHEBI:29035"/>
    </ligand>
</feature>
<name>A0A937LFC5_9GAMM</name>
<comment type="caution">
    <text evidence="13">The sequence shown here is derived from an EMBL/GenBank/DDBJ whole genome shotgun (WGS) entry which is preliminary data.</text>
</comment>
<feature type="binding site" evidence="9">
    <location>
        <position position="10"/>
    </location>
    <ligand>
        <name>NADPH</name>
        <dbReference type="ChEBI" id="CHEBI:57783"/>
    </ligand>
</feature>
<feature type="binding site" evidence="9">
    <location>
        <position position="207"/>
    </location>
    <ligand>
        <name>1-deoxy-D-xylulose 5-phosphate</name>
        <dbReference type="ChEBI" id="CHEBI:57792"/>
    </ligand>
</feature>
<dbReference type="SUPFAM" id="SSF55347">
    <property type="entry name" value="Glyceraldehyde-3-phosphate dehydrogenase-like, C-terminal domain"/>
    <property type="match status" value="1"/>
</dbReference>
<dbReference type="SUPFAM" id="SSF69055">
    <property type="entry name" value="1-deoxy-D-xylulose-5-phosphate reductoisomerase, C-terminal domain"/>
    <property type="match status" value="1"/>
</dbReference>
<feature type="binding site" evidence="9">
    <location>
        <position position="206"/>
    </location>
    <ligand>
        <name>1-deoxy-D-xylulose 5-phosphate</name>
        <dbReference type="ChEBI" id="CHEBI:57792"/>
    </ligand>
</feature>
<dbReference type="EMBL" id="JADHQC010000001">
    <property type="protein sequence ID" value="MBL6811353.1"/>
    <property type="molecule type" value="Genomic_DNA"/>
</dbReference>
<keyword evidence="6 9" id="KW-0464">Manganese</keyword>
<gene>
    <name evidence="9" type="primary">dxr</name>
    <name evidence="13" type="ORF">ISQ63_00550</name>
</gene>
<reference evidence="13" key="1">
    <citation type="submission" date="2020-10" db="EMBL/GenBank/DDBJ databases">
        <title>Microbiome of the Black Sea water column analyzed by genome centric metagenomics.</title>
        <authorList>
            <person name="Cabello-Yeves P.J."/>
            <person name="Callieri C."/>
            <person name="Picazo A."/>
            <person name="Mehrshad M."/>
            <person name="Haro-Moreno J.M."/>
            <person name="Roda-Garcia J."/>
            <person name="Dzembekova N."/>
            <person name="Slabakova V."/>
            <person name="Slabakova N."/>
            <person name="Moncheva S."/>
            <person name="Rodriguez-Valera F."/>
        </authorList>
    </citation>
    <scope>NUCLEOTIDE SEQUENCE</scope>
    <source>
        <strain evidence="13">BS307-5m-G49</strain>
    </source>
</reference>
<dbReference type="InterPro" id="IPR026877">
    <property type="entry name" value="DXPR_C"/>
</dbReference>
<dbReference type="GO" id="GO:0030145">
    <property type="term" value="F:manganese ion binding"/>
    <property type="evidence" value="ECO:0007669"/>
    <property type="project" value="TreeGrafter"/>
</dbReference>
<dbReference type="PANTHER" id="PTHR30525:SF0">
    <property type="entry name" value="1-DEOXY-D-XYLULOSE 5-PHOSPHATE REDUCTOISOMERASE, CHLOROPLASTIC"/>
    <property type="match status" value="1"/>
</dbReference>
<dbReference type="GO" id="GO:0051484">
    <property type="term" value="P:isopentenyl diphosphate biosynthetic process, methylerythritol 4-phosphate pathway involved in terpenoid biosynthetic process"/>
    <property type="evidence" value="ECO:0007669"/>
    <property type="project" value="TreeGrafter"/>
</dbReference>
<evidence type="ECO:0000259" key="11">
    <source>
        <dbReference type="Pfam" id="PF08436"/>
    </source>
</evidence>
<dbReference type="InterPro" id="IPR003821">
    <property type="entry name" value="DXP_reductoisomerase"/>
</dbReference>
<evidence type="ECO:0000256" key="8">
    <source>
        <dbReference type="ARBA" id="ARBA00048543"/>
    </source>
</evidence>
<dbReference type="Gene3D" id="1.10.1740.10">
    <property type="match status" value="1"/>
</dbReference>
<dbReference type="SUPFAM" id="SSF51735">
    <property type="entry name" value="NAD(P)-binding Rossmann-fold domains"/>
    <property type="match status" value="1"/>
</dbReference>
<dbReference type="AlphaFoldDB" id="A0A937LFC5"/>
<dbReference type="InterPro" id="IPR036169">
    <property type="entry name" value="DXPR_C_sf"/>
</dbReference>
<evidence type="ECO:0000256" key="5">
    <source>
        <dbReference type="ARBA" id="ARBA00023002"/>
    </source>
</evidence>
<evidence type="ECO:0000313" key="13">
    <source>
        <dbReference type="EMBL" id="MBL6811353.1"/>
    </source>
</evidence>
<dbReference type="PIRSF" id="PIRSF006205">
    <property type="entry name" value="Dxp_reductismrs"/>
    <property type="match status" value="1"/>
</dbReference>
<keyword evidence="4 9" id="KW-0521">NADP</keyword>
<organism evidence="13 14">
    <name type="scientific">SAR86 cluster bacterium</name>
    <dbReference type="NCBI Taxonomy" id="2030880"/>
    <lineage>
        <taxon>Bacteria</taxon>
        <taxon>Pseudomonadati</taxon>
        <taxon>Pseudomonadota</taxon>
        <taxon>Gammaproteobacteria</taxon>
        <taxon>SAR86 cluster</taxon>
    </lineage>
</organism>
<comment type="pathway">
    <text evidence="1 9">Isoprenoid biosynthesis; isopentenyl diphosphate biosynthesis via DXP pathway; isopentenyl diphosphate from 1-deoxy-D-xylulose 5-phosphate: step 1/6.</text>
</comment>
<dbReference type="EC" id="1.1.1.267" evidence="9"/>